<keyword evidence="4" id="KW-0904">Protein phosphatase</keyword>
<gene>
    <name evidence="6" type="primary">cpsB_2</name>
    <name evidence="6" type="ORF">ERS852407_06005</name>
</gene>
<evidence type="ECO:0000256" key="4">
    <source>
        <dbReference type="ARBA" id="ARBA00022912"/>
    </source>
</evidence>
<dbReference type="RefSeq" id="WP_055660818.1">
    <property type="nucleotide sequence ID" value="NZ_CABIXC010000034.1"/>
</dbReference>
<evidence type="ECO:0000256" key="3">
    <source>
        <dbReference type="ARBA" id="ARBA00022801"/>
    </source>
</evidence>
<keyword evidence="3 6" id="KW-0378">Hydrolase</keyword>
<dbReference type="Proteomes" id="UP000095651">
    <property type="component" value="Unassembled WGS sequence"/>
</dbReference>
<evidence type="ECO:0000256" key="2">
    <source>
        <dbReference type="ARBA" id="ARBA00013064"/>
    </source>
</evidence>
<dbReference type="UniPathway" id="UPA00934"/>
<dbReference type="AlphaFoldDB" id="A0A174NGQ7"/>
<dbReference type="Pfam" id="PF19567">
    <property type="entry name" value="CpsB_CapC"/>
    <property type="match status" value="1"/>
</dbReference>
<dbReference type="EC" id="3.1.3.48" evidence="2"/>
<reference evidence="6 7" key="1">
    <citation type="submission" date="2015-09" db="EMBL/GenBank/DDBJ databases">
        <authorList>
            <consortium name="Pathogen Informatics"/>
        </authorList>
    </citation>
    <scope>NUCLEOTIDE SEQUENCE [LARGE SCALE GENOMIC DNA]</scope>
    <source>
        <strain evidence="6 7">2789STDY5608850</strain>
    </source>
</reference>
<evidence type="ECO:0000313" key="7">
    <source>
        <dbReference type="Proteomes" id="UP000095651"/>
    </source>
</evidence>
<evidence type="ECO:0000256" key="5">
    <source>
        <dbReference type="ARBA" id="ARBA00051722"/>
    </source>
</evidence>
<dbReference type="GO" id="GO:0030145">
    <property type="term" value="F:manganese ion binding"/>
    <property type="evidence" value="ECO:0007669"/>
    <property type="project" value="InterPro"/>
</dbReference>
<evidence type="ECO:0000256" key="1">
    <source>
        <dbReference type="ARBA" id="ARBA00005750"/>
    </source>
</evidence>
<dbReference type="InterPro" id="IPR032466">
    <property type="entry name" value="Metal_Hydrolase"/>
</dbReference>
<proteinExistence type="inferred from homology"/>
<sequence length="242" mass="27223">MDLYDIHCHLIPGVDDGSQTMEESLEAMKLEYEEGVRHIICTSHFSADCEAGYASKLQEGFEQLKARLKETPYGAEMRLHLGNELMYSESLLECLDEGRAWTMAGSHYILVEFLPSVRYEELYKGLRRLASGGYTPILAHMERYRCLYKQTDRLDELRDLGICLQVNGASLFGGVFDSASAVVRKLCKSGRIHFLGTDSHGTHYRKPQIKKAAAWIHDNCPAPVAEGILCGNPMAVLEDKLF</sequence>
<dbReference type="GO" id="GO:0045227">
    <property type="term" value="P:capsule polysaccharide biosynthetic process"/>
    <property type="evidence" value="ECO:0007669"/>
    <property type="project" value="UniProtKB-UniPathway"/>
</dbReference>
<protein>
    <recommendedName>
        <fullName evidence="2">protein-tyrosine-phosphatase</fullName>
        <ecNumber evidence="2">3.1.3.48</ecNumber>
    </recommendedName>
</protein>
<evidence type="ECO:0000313" key="6">
    <source>
        <dbReference type="EMBL" id="CUP46087.1"/>
    </source>
</evidence>
<dbReference type="PIRSF" id="PIRSF016557">
    <property type="entry name" value="Caps_synth_CpsB"/>
    <property type="match status" value="1"/>
</dbReference>
<comment type="catalytic activity">
    <reaction evidence="5">
        <text>O-phospho-L-tyrosyl-[protein] + H2O = L-tyrosyl-[protein] + phosphate</text>
        <dbReference type="Rhea" id="RHEA:10684"/>
        <dbReference type="Rhea" id="RHEA-COMP:10136"/>
        <dbReference type="Rhea" id="RHEA-COMP:20101"/>
        <dbReference type="ChEBI" id="CHEBI:15377"/>
        <dbReference type="ChEBI" id="CHEBI:43474"/>
        <dbReference type="ChEBI" id="CHEBI:46858"/>
        <dbReference type="ChEBI" id="CHEBI:61978"/>
        <dbReference type="EC" id="3.1.3.48"/>
    </reaction>
</comment>
<dbReference type="EMBL" id="CYZE01000034">
    <property type="protein sequence ID" value="CUP46087.1"/>
    <property type="molecule type" value="Genomic_DNA"/>
</dbReference>
<dbReference type="PANTHER" id="PTHR39181">
    <property type="entry name" value="TYROSINE-PROTEIN PHOSPHATASE YWQE"/>
    <property type="match status" value="1"/>
</dbReference>
<accession>A0A174NGQ7</accession>
<dbReference type="SUPFAM" id="SSF51556">
    <property type="entry name" value="Metallo-dependent hydrolases"/>
    <property type="match status" value="1"/>
</dbReference>
<comment type="similarity">
    <text evidence="1">Belongs to the metallo-dependent hydrolases superfamily. CpsB/CapC family.</text>
</comment>
<dbReference type="Gene3D" id="3.20.20.140">
    <property type="entry name" value="Metal-dependent hydrolases"/>
    <property type="match status" value="1"/>
</dbReference>
<dbReference type="PANTHER" id="PTHR39181:SF1">
    <property type="entry name" value="TYROSINE-PROTEIN PHOSPHATASE YWQE"/>
    <property type="match status" value="1"/>
</dbReference>
<dbReference type="GO" id="GO:0004725">
    <property type="term" value="F:protein tyrosine phosphatase activity"/>
    <property type="evidence" value="ECO:0007669"/>
    <property type="project" value="UniProtKB-EC"/>
</dbReference>
<name>A0A174NGQ7_9FIRM</name>
<dbReference type="InterPro" id="IPR016667">
    <property type="entry name" value="Caps_polysacc_synth_CpsB/CapC"/>
</dbReference>
<organism evidence="6 7">
    <name type="scientific">Hungatella hathewayi</name>
    <dbReference type="NCBI Taxonomy" id="154046"/>
    <lineage>
        <taxon>Bacteria</taxon>
        <taxon>Bacillati</taxon>
        <taxon>Bacillota</taxon>
        <taxon>Clostridia</taxon>
        <taxon>Lachnospirales</taxon>
        <taxon>Lachnospiraceae</taxon>
        <taxon>Hungatella</taxon>
    </lineage>
</organism>